<feature type="domain" description="DAHP synthase ferredoxin-like" evidence="3">
    <location>
        <begin position="2"/>
        <end position="63"/>
    </location>
</feature>
<dbReference type="InterPro" id="IPR013785">
    <property type="entry name" value="Aldolase_TIM"/>
</dbReference>
<dbReference type="SUPFAM" id="SSF51569">
    <property type="entry name" value="Aldolase"/>
    <property type="match status" value="1"/>
</dbReference>
<evidence type="ECO:0000256" key="1">
    <source>
        <dbReference type="ARBA" id="ARBA00022679"/>
    </source>
</evidence>
<organism evidence="4 5">
    <name type="scientific">Candidatus Dehalogenimonas loeffleri</name>
    <dbReference type="NCBI Taxonomy" id="3127115"/>
    <lineage>
        <taxon>Bacteria</taxon>
        <taxon>Bacillati</taxon>
        <taxon>Chloroflexota</taxon>
        <taxon>Dehalococcoidia</taxon>
        <taxon>Dehalococcoidales</taxon>
        <taxon>Dehalococcoidaceae</taxon>
        <taxon>Dehalogenimonas</taxon>
    </lineage>
</organism>
<evidence type="ECO:0000259" key="2">
    <source>
        <dbReference type="Pfam" id="PF00793"/>
    </source>
</evidence>
<sequence>MIIMKKDASPEQLQHVIDEVTKVGLRTDVSHGQHLTVIGLVGDERQVDFAHLAALPGVKEARMIEAPYKLINREYSNAYGETRTHIVKIGNVELGGDEPVIIAGPCAVEDRDALFRIAEQAKEAGAHILRGGVFKPRSSVHSFQGLGASGEAGAIEALTWLKEAGEKFGMPVVTEVRGEAQAALVSQYVDIIQIGSRNMYDQDLLQTAARTKLPIIFKRHFGASIEEFLSFAEYIAAEGNKDIILCERGIVPVGKGKNYTRYQLDLSAVPVVQKETFLPIIVDPSHATGRRDLIRPMSLAAMAAGASGLMIEVHDRPEEALCDASQMISPAELKEIIGLARQIRQITVK</sequence>
<dbReference type="GO" id="GO:0003849">
    <property type="term" value="F:3-deoxy-7-phosphoheptulonate synthase activity"/>
    <property type="evidence" value="ECO:0007669"/>
    <property type="project" value="UniProtKB-EC"/>
</dbReference>
<dbReference type="Gene3D" id="3.30.70.1140">
    <property type="entry name" value="Phospho-2-dehydro-3-deoxyheptonate aldolase, domain 1"/>
    <property type="match status" value="1"/>
</dbReference>
<dbReference type="NCBIfam" id="NF006421">
    <property type="entry name" value="PRK08673.1"/>
    <property type="match status" value="1"/>
</dbReference>
<accession>A0ABZ2J1H6</accession>
<protein>
    <submittedName>
        <fullName evidence="4">3-deoxy-7-phosphoheptulonate synthase</fullName>
        <ecNumber evidence="4">2.5.1.54</ecNumber>
    </submittedName>
</protein>
<keyword evidence="5" id="KW-1185">Reference proteome</keyword>
<dbReference type="PANTHER" id="PTHR43018:SF1">
    <property type="entry name" value="PROTEIN AROA(G)"/>
    <property type="match status" value="1"/>
</dbReference>
<evidence type="ECO:0000313" key="4">
    <source>
        <dbReference type="EMBL" id="WWX24776.1"/>
    </source>
</evidence>
<dbReference type="PANTHER" id="PTHR43018">
    <property type="entry name" value="PHOSPHO-2-DEHYDRO-3-DEOXYHEPTONATE ALDOLASE"/>
    <property type="match status" value="1"/>
</dbReference>
<name>A0ABZ2J1H6_9CHLR</name>
<keyword evidence="1 4" id="KW-0808">Transferase</keyword>
<gene>
    <name evidence="4" type="primary">aroF</name>
    <name evidence="4" type="ORF">V8247_05780</name>
</gene>
<reference evidence="4 5" key="1">
    <citation type="submission" date="2024-03" db="EMBL/GenBank/DDBJ databases">
        <title>A Dehalogenimonas Isolated from Estuarine Sediments Dihaloeliminates Chlorinated Alkanes.</title>
        <authorList>
            <person name="Yang Y."/>
            <person name="Wang H."/>
        </authorList>
    </citation>
    <scope>NUCLEOTIDE SEQUENCE [LARGE SCALE GENOMIC DNA]</scope>
    <source>
        <strain evidence="4 5">W</strain>
    </source>
</reference>
<dbReference type="InterPro" id="IPR006218">
    <property type="entry name" value="DAHP1/KDSA"/>
</dbReference>
<dbReference type="InterPro" id="IPR006268">
    <property type="entry name" value="DAHP_syn_2"/>
</dbReference>
<dbReference type="EC" id="2.5.1.54" evidence="4"/>
<evidence type="ECO:0000259" key="3">
    <source>
        <dbReference type="Pfam" id="PF18152"/>
    </source>
</evidence>
<proteinExistence type="predicted"/>
<dbReference type="Proteomes" id="UP001375370">
    <property type="component" value="Chromosome"/>
</dbReference>
<dbReference type="InterPro" id="IPR052899">
    <property type="entry name" value="Class-I_DAHP_synthase"/>
</dbReference>
<evidence type="ECO:0000313" key="5">
    <source>
        <dbReference type="Proteomes" id="UP001375370"/>
    </source>
</evidence>
<feature type="domain" description="DAHP synthetase I/KDSA" evidence="2">
    <location>
        <begin position="91"/>
        <end position="343"/>
    </location>
</feature>
<dbReference type="EMBL" id="CP146612">
    <property type="protein sequence ID" value="WWX24776.1"/>
    <property type="molecule type" value="Genomic_DNA"/>
</dbReference>
<dbReference type="Pfam" id="PF00793">
    <property type="entry name" value="DAHP_synth_1"/>
    <property type="match status" value="1"/>
</dbReference>
<dbReference type="RefSeq" id="WP_338736896.1">
    <property type="nucleotide sequence ID" value="NZ_CP146612.1"/>
</dbReference>
<dbReference type="Pfam" id="PF18152">
    <property type="entry name" value="DAHP_snth_FXD"/>
    <property type="match status" value="1"/>
</dbReference>
<dbReference type="InterPro" id="IPR041071">
    <property type="entry name" value="DAHP_snth_FXD"/>
</dbReference>
<dbReference type="Gene3D" id="3.20.20.70">
    <property type="entry name" value="Aldolase class I"/>
    <property type="match status" value="1"/>
</dbReference>
<dbReference type="NCBIfam" id="TIGR01361">
    <property type="entry name" value="DAHP_synth_Bsub"/>
    <property type="match status" value="1"/>
</dbReference>